<protein>
    <submittedName>
        <fullName evidence="2">Uncharacterized protein</fullName>
    </submittedName>
</protein>
<sequence length="219" mass="24113">MTALDTKRSSSIDSPRAGLSSPCLSHSADCSPFLNWTDDQTESIDDWAVVFPSLVATVKLKPTLDVSLEDKAVDFLEFVSSTFPNSLDVFLDSFASNSDESLTNFVQSVVVLISTANTIITTAAMEMLKTLFVWSPTKVLLVLVQADLFPQIINTLNPLSLPFAEAVDLHISLMESIAWSVWLSTPDALSRLGIEDRNEQLTVHETVFQQIVVPSEKYV</sequence>
<comment type="caution">
    <text evidence="2">The sequence shown here is derived from an EMBL/GenBank/DDBJ whole genome shotgun (WGS) entry which is preliminary data.</text>
</comment>
<feature type="compositionally biased region" description="Basic and acidic residues" evidence="1">
    <location>
        <begin position="1"/>
        <end position="10"/>
    </location>
</feature>
<feature type="region of interest" description="Disordered" evidence="1">
    <location>
        <begin position="1"/>
        <end position="24"/>
    </location>
</feature>
<proteinExistence type="predicted"/>
<dbReference type="Proteomes" id="UP001281761">
    <property type="component" value="Unassembled WGS sequence"/>
</dbReference>
<keyword evidence="3" id="KW-1185">Reference proteome</keyword>
<evidence type="ECO:0000313" key="2">
    <source>
        <dbReference type="EMBL" id="KAK2943331.1"/>
    </source>
</evidence>
<gene>
    <name evidence="2" type="ORF">BLNAU_21756</name>
</gene>
<evidence type="ECO:0000256" key="1">
    <source>
        <dbReference type="SAM" id="MobiDB-lite"/>
    </source>
</evidence>
<accession>A0ABQ9WY48</accession>
<reference evidence="2 3" key="1">
    <citation type="journal article" date="2022" name="bioRxiv">
        <title>Genomics of Preaxostyla Flagellates Illuminates Evolutionary Transitions and the Path Towards Mitochondrial Loss.</title>
        <authorList>
            <person name="Novak L.V.F."/>
            <person name="Treitli S.C."/>
            <person name="Pyrih J."/>
            <person name="Halakuc P."/>
            <person name="Pipaliya S.V."/>
            <person name="Vacek V."/>
            <person name="Brzon O."/>
            <person name="Soukal P."/>
            <person name="Eme L."/>
            <person name="Dacks J.B."/>
            <person name="Karnkowska A."/>
            <person name="Elias M."/>
            <person name="Hampl V."/>
        </authorList>
    </citation>
    <scope>NUCLEOTIDE SEQUENCE [LARGE SCALE GENOMIC DNA]</scope>
    <source>
        <strain evidence="2">NAU3</strain>
        <tissue evidence="2">Gut</tissue>
    </source>
</reference>
<dbReference type="EMBL" id="JARBJD010000352">
    <property type="protein sequence ID" value="KAK2943331.1"/>
    <property type="molecule type" value="Genomic_DNA"/>
</dbReference>
<evidence type="ECO:0000313" key="3">
    <source>
        <dbReference type="Proteomes" id="UP001281761"/>
    </source>
</evidence>
<name>A0ABQ9WY48_9EUKA</name>
<organism evidence="2 3">
    <name type="scientific">Blattamonas nauphoetae</name>
    <dbReference type="NCBI Taxonomy" id="2049346"/>
    <lineage>
        <taxon>Eukaryota</taxon>
        <taxon>Metamonada</taxon>
        <taxon>Preaxostyla</taxon>
        <taxon>Oxymonadida</taxon>
        <taxon>Blattamonas</taxon>
    </lineage>
</organism>